<dbReference type="Pfam" id="PF13176">
    <property type="entry name" value="TPR_7"/>
    <property type="match status" value="1"/>
</dbReference>
<dbReference type="Gene3D" id="1.25.40.10">
    <property type="entry name" value="Tetratricopeptide repeat domain"/>
    <property type="match status" value="4"/>
</dbReference>
<dbReference type="PANTHER" id="PTHR12558">
    <property type="entry name" value="CELL DIVISION CYCLE 16,23,27"/>
    <property type="match status" value="1"/>
</dbReference>
<dbReference type="Pfam" id="PF14559">
    <property type="entry name" value="TPR_19"/>
    <property type="match status" value="2"/>
</dbReference>
<evidence type="ECO:0000313" key="2">
    <source>
        <dbReference type="EMBL" id="VAW90503.1"/>
    </source>
</evidence>
<reference evidence="2" key="1">
    <citation type="submission" date="2018-06" db="EMBL/GenBank/DDBJ databases">
        <authorList>
            <person name="Zhirakovskaya E."/>
        </authorList>
    </citation>
    <scope>NUCLEOTIDE SEQUENCE</scope>
</reference>
<gene>
    <name evidence="2" type="ORF">MNBD_GAMMA17-1991</name>
</gene>
<dbReference type="SUPFAM" id="SSF48452">
    <property type="entry name" value="TPR-like"/>
    <property type="match status" value="4"/>
</dbReference>
<organism evidence="2">
    <name type="scientific">hydrothermal vent metagenome</name>
    <dbReference type="NCBI Taxonomy" id="652676"/>
    <lineage>
        <taxon>unclassified sequences</taxon>
        <taxon>metagenomes</taxon>
        <taxon>ecological metagenomes</taxon>
    </lineage>
</organism>
<dbReference type="NCBIfam" id="TIGR02917">
    <property type="entry name" value="PEP_TPR_lipo"/>
    <property type="match status" value="1"/>
</dbReference>
<feature type="domain" description="Ancillary SecYEG translocon subunit/Cell division coordinator CpoB TPR" evidence="1">
    <location>
        <begin position="28"/>
        <end position="170"/>
    </location>
</feature>
<dbReference type="PANTHER" id="PTHR12558:SF47">
    <property type="entry name" value="LIPOPOLYSACCHARIDE ASSEMBLY PROTEIN B"/>
    <property type="match status" value="1"/>
</dbReference>
<dbReference type="InterPro" id="IPR018704">
    <property type="entry name" value="SecYEG/CpoB_TPR"/>
</dbReference>
<dbReference type="Pfam" id="PF09976">
    <property type="entry name" value="TPR_21"/>
    <property type="match status" value="1"/>
</dbReference>
<accession>A0A3B0ZQY4</accession>
<dbReference type="Pfam" id="PF13432">
    <property type="entry name" value="TPR_16"/>
    <property type="match status" value="1"/>
</dbReference>
<dbReference type="EMBL" id="UOFQ01000201">
    <property type="protein sequence ID" value="VAW90503.1"/>
    <property type="molecule type" value="Genomic_DNA"/>
</dbReference>
<dbReference type="InterPro" id="IPR011990">
    <property type="entry name" value="TPR-like_helical_dom_sf"/>
</dbReference>
<dbReference type="AlphaFoldDB" id="A0A3B0ZQY4"/>
<protein>
    <recommendedName>
        <fullName evidence="1">Ancillary SecYEG translocon subunit/Cell division coordinator CpoB TPR domain-containing protein</fullName>
    </recommendedName>
</protein>
<dbReference type="InterPro" id="IPR014266">
    <property type="entry name" value="PEP-CTERM_TPR_PrsT"/>
</dbReference>
<dbReference type="SMART" id="SM00028">
    <property type="entry name" value="TPR"/>
    <property type="match status" value="14"/>
</dbReference>
<dbReference type="PROSITE" id="PS50005">
    <property type="entry name" value="TPR"/>
    <property type="match status" value="2"/>
</dbReference>
<name>A0A3B0ZQY4_9ZZZZ</name>
<proteinExistence type="predicted"/>
<evidence type="ECO:0000259" key="1">
    <source>
        <dbReference type="Pfam" id="PF09976"/>
    </source>
</evidence>
<sequence>MNSSKYIVIFIILSFVMGCSAGTDEVAQMGNAQQSLKNNDARTAMIKLKSTLQDDPENRSVRRLLGELYLRQGDGGSAQTELLRVQQLGENGAEISLLLAQAFMLGSEFDDALKSLSLPDVATSEQLAEAGLMRGDIYMAQKEQQKAMDAYDVAISAMPNSQWALLAGVKLLLLERDLKQAIAKMIDMTRAYPDSVDGWLLQGRINTSMADYAAAEISYGKALGATGTEQHTRFGFQARLGLIQAALAQSNASAASKHVNVLLTQLPNHPMPKYFDALLLYQKQEYSKAAERLAQVLNVMERHLPSQLLMGATQYALGQYEQASRHLTRVINAIPAHQQARKMLAAVHMKLQSPDEAVRILASAAADESADAELLRIVGVAAISAGDVAGGQRYLNRALAQGESAEIRSELAKVYLAQGEYNEAIKELEEISGDRALQARIMIALTHVKQGDIDSAMAEASALEAGYPEEAIVDALMGSIHQVLGDRGRARESYRQALAKNRLFVPALLELAKLDAEDSHFTESEQYFKQVLRADSNNLRAFFGLAKIAESRNEMNQAIDWIERASMSNPAAIEPALMLARYYIRGKQFEKAAGIVAKGIQSNPNNILLMRMDAQINFSQGNKVEAVEILKGAMLSYPDDSSIVTTLAAMQRKLGSNEQARRSLLRGLRSIPDALSIEIALIDLEISNAWYAEAEARINALKKKRGSNAVVYALDGQLNLALKKYESAVLAYQQAFNLAPSLGALSKLMRLKHQLGRRDEIDRDVEKWRSLSASNLASEDKIAGIYLQLGENSQAIQFYESAIRRDAGNVPALNNLAWLYSLVNDSRSVAVARKAVELAPGVSSVVDTLGWALVKSGHYEEGVEHLRMAHRMSKDNDDIALHLVEALLKSASGKREAKKLLSDVIKRNPQARDRKDVQRLSSQLGL</sequence>
<dbReference type="PROSITE" id="PS51257">
    <property type="entry name" value="PROKAR_LIPOPROTEIN"/>
    <property type="match status" value="1"/>
</dbReference>
<dbReference type="InterPro" id="IPR019734">
    <property type="entry name" value="TPR_rpt"/>
</dbReference>